<evidence type="ECO:0000313" key="1">
    <source>
        <dbReference type="EMBL" id="KFK24117.1"/>
    </source>
</evidence>
<dbReference type="EMBL" id="KL972015">
    <property type="protein sequence ID" value="KFK24117.1"/>
    <property type="molecule type" value="Genomic_DNA"/>
</dbReference>
<organism evidence="1 2">
    <name type="scientific">Arabis alpina</name>
    <name type="common">Alpine rock-cress</name>
    <dbReference type="NCBI Taxonomy" id="50452"/>
    <lineage>
        <taxon>Eukaryota</taxon>
        <taxon>Viridiplantae</taxon>
        <taxon>Streptophyta</taxon>
        <taxon>Embryophyta</taxon>
        <taxon>Tracheophyta</taxon>
        <taxon>Spermatophyta</taxon>
        <taxon>Magnoliopsida</taxon>
        <taxon>eudicotyledons</taxon>
        <taxon>Gunneridae</taxon>
        <taxon>Pentapetalae</taxon>
        <taxon>rosids</taxon>
        <taxon>malvids</taxon>
        <taxon>Brassicales</taxon>
        <taxon>Brassicaceae</taxon>
        <taxon>Arabideae</taxon>
        <taxon>Arabis</taxon>
    </lineage>
</organism>
<sequence length="64" mass="7231">MGMVVKVGPTRSFVSSEQAAICRLLWIGESVWSRSNDCNRVSFNNRWRCLFDLNDHGDVAASLK</sequence>
<evidence type="ECO:0000313" key="2">
    <source>
        <dbReference type="Proteomes" id="UP000029120"/>
    </source>
</evidence>
<name>A0A087G2L5_ARAAL</name>
<reference evidence="2" key="1">
    <citation type="journal article" date="2015" name="Nat. Plants">
        <title>Genome expansion of Arabis alpina linked with retrotransposition and reduced symmetric DNA methylation.</title>
        <authorList>
            <person name="Willing E.M."/>
            <person name="Rawat V."/>
            <person name="Mandakova T."/>
            <person name="Maumus F."/>
            <person name="James G.V."/>
            <person name="Nordstroem K.J."/>
            <person name="Becker C."/>
            <person name="Warthmann N."/>
            <person name="Chica C."/>
            <person name="Szarzynska B."/>
            <person name="Zytnicki M."/>
            <person name="Albani M.C."/>
            <person name="Kiefer C."/>
            <person name="Bergonzi S."/>
            <person name="Castaings L."/>
            <person name="Mateos J.L."/>
            <person name="Berns M.C."/>
            <person name="Bujdoso N."/>
            <person name="Piofczyk T."/>
            <person name="de Lorenzo L."/>
            <person name="Barrero-Sicilia C."/>
            <person name="Mateos I."/>
            <person name="Piednoel M."/>
            <person name="Hagmann J."/>
            <person name="Chen-Min-Tao R."/>
            <person name="Iglesias-Fernandez R."/>
            <person name="Schuster S.C."/>
            <person name="Alonso-Blanco C."/>
            <person name="Roudier F."/>
            <person name="Carbonero P."/>
            <person name="Paz-Ares J."/>
            <person name="Davis S.J."/>
            <person name="Pecinka A."/>
            <person name="Quesneville H."/>
            <person name="Colot V."/>
            <person name="Lysak M.A."/>
            <person name="Weigel D."/>
            <person name="Coupland G."/>
            <person name="Schneeberger K."/>
        </authorList>
    </citation>
    <scope>NUCLEOTIDE SEQUENCE [LARGE SCALE GENOMIC DNA]</scope>
    <source>
        <strain evidence="2">cv. Pajares</strain>
    </source>
</reference>
<accession>A0A087G2L5</accession>
<gene>
    <name evidence="1" type="ORF">AALP_AAs60715U000100</name>
</gene>
<protein>
    <submittedName>
        <fullName evidence="1">Uncharacterized protein</fullName>
    </submittedName>
</protein>
<keyword evidence="2" id="KW-1185">Reference proteome</keyword>
<dbReference type="AlphaFoldDB" id="A0A087G2L5"/>
<dbReference type="Gramene" id="KFK24117">
    <property type="protein sequence ID" value="KFK24117"/>
    <property type="gene ID" value="AALP_AAs60715U000100"/>
</dbReference>
<dbReference type="Proteomes" id="UP000029120">
    <property type="component" value="Unassembled WGS sequence"/>
</dbReference>
<proteinExistence type="predicted"/>